<comment type="caution">
    <text evidence="4">The sequence shown here is derived from an EMBL/GenBank/DDBJ whole genome shotgun (WGS) entry which is preliminary data.</text>
</comment>
<protein>
    <recommendedName>
        <fullName evidence="3">HTH CENPB-type domain-containing protein</fullName>
    </recommendedName>
</protein>
<dbReference type="Gene3D" id="1.10.10.60">
    <property type="entry name" value="Homeodomain-like"/>
    <property type="match status" value="1"/>
</dbReference>
<dbReference type="EMBL" id="WIUZ02000003">
    <property type="protein sequence ID" value="KAF9789490.1"/>
    <property type="molecule type" value="Genomic_DNA"/>
</dbReference>
<feature type="domain" description="HTH CENPB-type" evidence="3">
    <location>
        <begin position="112"/>
        <end position="185"/>
    </location>
</feature>
<accession>A0A9P6HMG0</accession>
<dbReference type="OrthoDB" id="162969at2759"/>
<dbReference type="InterPro" id="IPR006600">
    <property type="entry name" value="HTH_CenpB_DNA-bd_dom"/>
</dbReference>
<name>A0A9P6HMG0_9AGAM</name>
<dbReference type="Proteomes" id="UP000736335">
    <property type="component" value="Unassembled WGS sequence"/>
</dbReference>
<feature type="compositionally biased region" description="Polar residues" evidence="2">
    <location>
        <begin position="29"/>
        <end position="38"/>
    </location>
</feature>
<dbReference type="AlphaFoldDB" id="A0A9P6HMG0"/>
<proteinExistence type="predicted"/>
<dbReference type="SUPFAM" id="SSF46689">
    <property type="entry name" value="Homeodomain-like"/>
    <property type="match status" value="1"/>
</dbReference>
<feature type="region of interest" description="Disordered" evidence="2">
    <location>
        <begin position="1"/>
        <end position="41"/>
    </location>
</feature>
<sequence length="197" mass="22499">MDPPPTEKTCKPRTIKPYASKPGPKGKNSKNLPATSAQPLKKVKERLTNNDWIQVYRWIDDHPHSTQADAVKHFATRQNGGALVFDQGSLSRNLKKRSQREAEVAENPAALSSKRARIVTRPDVDRALWMWVQDRMSKSRTVSGPELSEKRKIFEAKFQVPETERLSDTGWQQAFYRRLFSSDPTTQTITHLPTDMV</sequence>
<dbReference type="GO" id="GO:0003677">
    <property type="term" value="F:DNA binding"/>
    <property type="evidence" value="ECO:0007669"/>
    <property type="project" value="UniProtKB-KW"/>
</dbReference>
<reference evidence="4" key="2">
    <citation type="submission" date="2020-11" db="EMBL/GenBank/DDBJ databases">
        <authorList>
            <consortium name="DOE Joint Genome Institute"/>
            <person name="Kuo A."/>
            <person name="Miyauchi S."/>
            <person name="Kiss E."/>
            <person name="Drula E."/>
            <person name="Kohler A."/>
            <person name="Sanchez-Garcia M."/>
            <person name="Andreopoulos B."/>
            <person name="Barry K.W."/>
            <person name="Bonito G."/>
            <person name="Buee M."/>
            <person name="Carver A."/>
            <person name="Chen C."/>
            <person name="Cichocki N."/>
            <person name="Clum A."/>
            <person name="Culley D."/>
            <person name="Crous P.W."/>
            <person name="Fauchery L."/>
            <person name="Girlanda M."/>
            <person name="Hayes R."/>
            <person name="Keri Z."/>
            <person name="Labutti K."/>
            <person name="Lipzen A."/>
            <person name="Lombard V."/>
            <person name="Magnuson J."/>
            <person name="Maillard F."/>
            <person name="Morin E."/>
            <person name="Murat C."/>
            <person name="Nolan M."/>
            <person name="Ohm R."/>
            <person name="Pangilinan J."/>
            <person name="Pereira M."/>
            <person name="Perotto S."/>
            <person name="Peter M."/>
            <person name="Riley R."/>
            <person name="Sitrit Y."/>
            <person name="Stielow B."/>
            <person name="Szollosi G."/>
            <person name="Zifcakova L."/>
            <person name="Stursova M."/>
            <person name="Spatafora J.W."/>
            <person name="Tedersoo L."/>
            <person name="Vaario L.-M."/>
            <person name="Yamada A."/>
            <person name="Yan M."/>
            <person name="Wang P."/>
            <person name="Xu J."/>
            <person name="Bruns T."/>
            <person name="Baldrian P."/>
            <person name="Vilgalys R."/>
            <person name="Henrissat B."/>
            <person name="Grigoriev I.V."/>
            <person name="Hibbett D."/>
            <person name="Nagy L.G."/>
            <person name="Martin F.M."/>
        </authorList>
    </citation>
    <scope>NUCLEOTIDE SEQUENCE</scope>
    <source>
        <strain evidence="4">UH-Tt-Lm1</strain>
    </source>
</reference>
<keyword evidence="1" id="KW-0238">DNA-binding</keyword>
<dbReference type="InterPro" id="IPR009057">
    <property type="entry name" value="Homeodomain-like_sf"/>
</dbReference>
<keyword evidence="5" id="KW-1185">Reference proteome</keyword>
<evidence type="ECO:0000259" key="3">
    <source>
        <dbReference type="PROSITE" id="PS51253"/>
    </source>
</evidence>
<evidence type="ECO:0000313" key="5">
    <source>
        <dbReference type="Proteomes" id="UP000736335"/>
    </source>
</evidence>
<gene>
    <name evidence="4" type="ORF">BJ322DRAFT_1042490</name>
</gene>
<reference evidence="4" key="1">
    <citation type="journal article" date="2020" name="Nat. Commun.">
        <title>Large-scale genome sequencing of mycorrhizal fungi provides insights into the early evolution of symbiotic traits.</title>
        <authorList>
            <person name="Miyauchi S."/>
            <person name="Kiss E."/>
            <person name="Kuo A."/>
            <person name="Drula E."/>
            <person name="Kohler A."/>
            <person name="Sanchez-Garcia M."/>
            <person name="Morin E."/>
            <person name="Andreopoulos B."/>
            <person name="Barry K.W."/>
            <person name="Bonito G."/>
            <person name="Buee M."/>
            <person name="Carver A."/>
            <person name="Chen C."/>
            <person name="Cichocki N."/>
            <person name="Clum A."/>
            <person name="Culley D."/>
            <person name="Crous P.W."/>
            <person name="Fauchery L."/>
            <person name="Girlanda M."/>
            <person name="Hayes R.D."/>
            <person name="Keri Z."/>
            <person name="LaButti K."/>
            <person name="Lipzen A."/>
            <person name="Lombard V."/>
            <person name="Magnuson J."/>
            <person name="Maillard F."/>
            <person name="Murat C."/>
            <person name="Nolan M."/>
            <person name="Ohm R.A."/>
            <person name="Pangilinan J."/>
            <person name="Pereira M.F."/>
            <person name="Perotto S."/>
            <person name="Peter M."/>
            <person name="Pfister S."/>
            <person name="Riley R."/>
            <person name="Sitrit Y."/>
            <person name="Stielow J.B."/>
            <person name="Szollosi G."/>
            <person name="Zifcakova L."/>
            <person name="Stursova M."/>
            <person name="Spatafora J.W."/>
            <person name="Tedersoo L."/>
            <person name="Vaario L.M."/>
            <person name="Yamada A."/>
            <person name="Yan M."/>
            <person name="Wang P."/>
            <person name="Xu J."/>
            <person name="Bruns T."/>
            <person name="Baldrian P."/>
            <person name="Vilgalys R."/>
            <person name="Dunand C."/>
            <person name="Henrissat B."/>
            <person name="Grigoriev I.V."/>
            <person name="Hibbett D."/>
            <person name="Nagy L.G."/>
            <person name="Martin F.M."/>
        </authorList>
    </citation>
    <scope>NUCLEOTIDE SEQUENCE</scope>
    <source>
        <strain evidence="4">UH-Tt-Lm1</strain>
    </source>
</reference>
<evidence type="ECO:0000313" key="4">
    <source>
        <dbReference type="EMBL" id="KAF9789490.1"/>
    </source>
</evidence>
<dbReference type="PROSITE" id="PS51253">
    <property type="entry name" value="HTH_CENPB"/>
    <property type="match status" value="1"/>
</dbReference>
<evidence type="ECO:0000256" key="1">
    <source>
        <dbReference type="ARBA" id="ARBA00023125"/>
    </source>
</evidence>
<evidence type="ECO:0000256" key="2">
    <source>
        <dbReference type="SAM" id="MobiDB-lite"/>
    </source>
</evidence>
<organism evidence="4 5">
    <name type="scientific">Thelephora terrestris</name>
    <dbReference type="NCBI Taxonomy" id="56493"/>
    <lineage>
        <taxon>Eukaryota</taxon>
        <taxon>Fungi</taxon>
        <taxon>Dikarya</taxon>
        <taxon>Basidiomycota</taxon>
        <taxon>Agaricomycotina</taxon>
        <taxon>Agaricomycetes</taxon>
        <taxon>Thelephorales</taxon>
        <taxon>Thelephoraceae</taxon>
        <taxon>Thelephora</taxon>
    </lineage>
</organism>